<dbReference type="PROSITE" id="PS50206">
    <property type="entry name" value="RHODANESE_3"/>
    <property type="match status" value="1"/>
</dbReference>
<dbReference type="PRINTS" id="PR00368">
    <property type="entry name" value="FADPNR"/>
</dbReference>
<evidence type="ECO:0000256" key="5">
    <source>
        <dbReference type="ARBA" id="ARBA00023002"/>
    </source>
</evidence>
<evidence type="ECO:0000259" key="8">
    <source>
        <dbReference type="PROSITE" id="PS50206"/>
    </source>
</evidence>
<dbReference type="InterPro" id="IPR004099">
    <property type="entry name" value="Pyr_nucl-diS_OxRdtase_dimer"/>
</dbReference>
<evidence type="ECO:0000313" key="10">
    <source>
        <dbReference type="Proteomes" id="UP000239650"/>
    </source>
</evidence>
<dbReference type="Gene3D" id="3.50.50.60">
    <property type="entry name" value="FAD/NAD(P)-binding domain"/>
    <property type="match status" value="2"/>
</dbReference>
<organism evidence="9 10">
    <name type="scientific">Latilactobacillus sakei</name>
    <name type="common">Lactobacillus sakei</name>
    <dbReference type="NCBI Taxonomy" id="1599"/>
    <lineage>
        <taxon>Bacteria</taxon>
        <taxon>Bacillati</taxon>
        <taxon>Bacillota</taxon>
        <taxon>Bacilli</taxon>
        <taxon>Lactobacillales</taxon>
        <taxon>Lactobacillaceae</taxon>
        <taxon>Latilactobacillus</taxon>
    </lineage>
</organism>
<comment type="cofactor">
    <cofactor evidence="1">
        <name>FAD</name>
        <dbReference type="ChEBI" id="CHEBI:57692"/>
    </cofactor>
</comment>
<sequence length="555" mass="60563">MRIVVIGSVAAGTSVAAKARRNNEDHEIVVYEKGTDISYSVCGMPFYLGGEVEALDDLIPRDAAWFKTRFNVDIITATEVVSIDEVHQTLLVKHLPTNEVVEDHYDKLVLATGAAPRVIAPFDQGHDNVFTLHHMNDTRAIDDYLKTKPVSNVLIFGTGYVGLEMAEQFHRRGLSVTLVQRSRQIMTNYDGEIAYRAEQVILENGVNVIKGVTTESLEVEEQRITAVKLSDGTQLPADLVLLATGVIPQTQLVDHMGIAKGTSGAIQVTDRMLTSVPNIYAVGDVAESFSLIDGSPLYRPMGSTANKMGRIAGDAMTGGALAHRGILGTGIVRLFDTTVAQTGFTEKVARAKGYEIDVLYNIKPGHADYLNGTENVIKAIADHQTGRLLGAQIIGQDGVDKRIDVFVTAISFGAKVADLFHLDLAYQPLYATTKDPVLYTGMALENARNGRPLLSPTELYQQLTAGDSLQVIDVRSQKQYEQQHIETAISMPLGEIRKRLAELDPTMPTVVYCNKGVTGNAAQNLLLNMGFETVYNLSGGHKNYQLVKTYLQQNG</sequence>
<keyword evidence="7" id="KW-0676">Redox-active center</keyword>
<dbReference type="SUPFAM" id="SSF55424">
    <property type="entry name" value="FAD/NAD-linked reductases, dimerisation (C-terminal) domain"/>
    <property type="match status" value="1"/>
</dbReference>
<dbReference type="AlphaFoldDB" id="A0AAE8SBK1"/>
<dbReference type="SUPFAM" id="SSF51905">
    <property type="entry name" value="FAD/NAD(P)-binding domain"/>
    <property type="match status" value="1"/>
</dbReference>
<dbReference type="Pfam" id="PF02852">
    <property type="entry name" value="Pyr_redox_dim"/>
    <property type="match status" value="1"/>
</dbReference>
<dbReference type="InterPro" id="IPR050260">
    <property type="entry name" value="FAD-bd_OxRdtase"/>
</dbReference>
<dbReference type="PRINTS" id="PR00411">
    <property type="entry name" value="PNDRDTASEI"/>
</dbReference>
<dbReference type="EC" id="1.8.1.14" evidence="9"/>
<accession>A0AAE8SBK1</accession>
<dbReference type="InterPro" id="IPR036873">
    <property type="entry name" value="Rhodanese-like_dom_sf"/>
</dbReference>
<dbReference type="InterPro" id="IPR001763">
    <property type="entry name" value="Rhodanese-like_dom"/>
</dbReference>
<evidence type="ECO:0000313" key="9">
    <source>
        <dbReference type="EMBL" id="SPE22881.1"/>
    </source>
</evidence>
<dbReference type="RefSeq" id="WP_061827315.1">
    <property type="nucleotide sequence ID" value="NZ_CAKMCP010000007.1"/>
</dbReference>
<dbReference type="Pfam" id="PF00581">
    <property type="entry name" value="Rhodanese"/>
    <property type="match status" value="1"/>
</dbReference>
<keyword evidence="3" id="KW-0285">Flavoprotein</keyword>
<evidence type="ECO:0000256" key="2">
    <source>
        <dbReference type="ARBA" id="ARBA00009130"/>
    </source>
</evidence>
<feature type="domain" description="Rhodanese" evidence="8">
    <location>
        <begin position="465"/>
        <end position="548"/>
    </location>
</feature>
<protein>
    <submittedName>
        <fullName evidence="9">Coenzyme A disulfide reductase</fullName>
        <ecNumber evidence="9">1.8.1.14</ecNumber>
    </submittedName>
</protein>
<keyword evidence="6" id="KW-0558">Oxidation</keyword>
<dbReference type="SMART" id="SM00450">
    <property type="entry name" value="RHOD"/>
    <property type="match status" value="1"/>
</dbReference>
<dbReference type="PANTHER" id="PTHR43429:SF1">
    <property type="entry name" value="NAD(P)H SULFUR OXIDOREDUCTASE (COA-DEPENDENT)"/>
    <property type="match status" value="1"/>
</dbReference>
<dbReference type="Pfam" id="PF07992">
    <property type="entry name" value="Pyr_redox_2"/>
    <property type="match status" value="1"/>
</dbReference>
<dbReference type="InterPro" id="IPR016156">
    <property type="entry name" value="FAD/NAD-linked_Rdtase_dimer_sf"/>
</dbReference>
<evidence type="ECO:0000256" key="6">
    <source>
        <dbReference type="ARBA" id="ARBA00023097"/>
    </source>
</evidence>
<dbReference type="EMBL" id="OKRC01000010">
    <property type="protein sequence ID" value="SPE22881.1"/>
    <property type="molecule type" value="Genomic_DNA"/>
</dbReference>
<dbReference type="Gene3D" id="3.40.250.10">
    <property type="entry name" value="Rhodanese-like domain"/>
    <property type="match status" value="1"/>
</dbReference>
<reference evidence="9 10" key="1">
    <citation type="submission" date="2018-02" db="EMBL/GenBank/DDBJ databases">
        <authorList>
            <person name="Rodrigo-Torres L."/>
            <person name="Arahal R. D."/>
            <person name="Lucena T."/>
        </authorList>
    </citation>
    <scope>NUCLEOTIDE SEQUENCE [LARGE SCALE GENOMIC DNA]</scope>
    <source>
        <strain evidence="9 10">CECT 9267</strain>
    </source>
</reference>
<dbReference type="InterPro" id="IPR023753">
    <property type="entry name" value="FAD/NAD-binding_dom"/>
</dbReference>
<name>A0AAE8SBK1_LATSK</name>
<dbReference type="GeneID" id="57133038"/>
<dbReference type="InterPro" id="IPR036188">
    <property type="entry name" value="FAD/NAD-bd_sf"/>
</dbReference>
<keyword evidence="4" id="KW-0274">FAD</keyword>
<gene>
    <name evidence="9" type="primary">cdr</name>
    <name evidence="9" type="ORF">LAS9267_01785</name>
</gene>
<dbReference type="SUPFAM" id="SSF52821">
    <property type="entry name" value="Rhodanese/Cell cycle control phosphatase"/>
    <property type="match status" value="1"/>
</dbReference>
<evidence type="ECO:0000256" key="3">
    <source>
        <dbReference type="ARBA" id="ARBA00022630"/>
    </source>
</evidence>
<keyword evidence="5 9" id="KW-0560">Oxidoreductase</keyword>
<evidence type="ECO:0000256" key="7">
    <source>
        <dbReference type="ARBA" id="ARBA00023284"/>
    </source>
</evidence>
<comment type="similarity">
    <text evidence="2">Belongs to the class-III pyridine nucleotide-disulfide oxidoreductase family.</text>
</comment>
<dbReference type="Proteomes" id="UP000239650">
    <property type="component" value="Unassembled WGS sequence"/>
</dbReference>
<comment type="caution">
    <text evidence="9">The sequence shown here is derived from an EMBL/GenBank/DDBJ whole genome shotgun (WGS) entry which is preliminary data.</text>
</comment>
<evidence type="ECO:0000256" key="1">
    <source>
        <dbReference type="ARBA" id="ARBA00001974"/>
    </source>
</evidence>
<dbReference type="PANTHER" id="PTHR43429">
    <property type="entry name" value="PYRIDINE NUCLEOTIDE-DISULFIDE OXIDOREDUCTASE DOMAIN-CONTAINING"/>
    <property type="match status" value="1"/>
</dbReference>
<proteinExistence type="inferred from homology"/>
<dbReference type="GO" id="GO:0050451">
    <property type="term" value="F:CoA-disulfide reductase (NADPH) activity"/>
    <property type="evidence" value="ECO:0007669"/>
    <property type="project" value="UniProtKB-EC"/>
</dbReference>
<evidence type="ECO:0000256" key="4">
    <source>
        <dbReference type="ARBA" id="ARBA00022827"/>
    </source>
</evidence>